<name>A0A371G3S6_MUCPR</name>
<organism evidence="1 2">
    <name type="scientific">Mucuna pruriens</name>
    <name type="common">Velvet bean</name>
    <name type="synonym">Dolichos pruriens</name>
    <dbReference type="NCBI Taxonomy" id="157652"/>
    <lineage>
        <taxon>Eukaryota</taxon>
        <taxon>Viridiplantae</taxon>
        <taxon>Streptophyta</taxon>
        <taxon>Embryophyta</taxon>
        <taxon>Tracheophyta</taxon>
        <taxon>Spermatophyta</taxon>
        <taxon>Magnoliopsida</taxon>
        <taxon>eudicotyledons</taxon>
        <taxon>Gunneridae</taxon>
        <taxon>Pentapetalae</taxon>
        <taxon>rosids</taxon>
        <taxon>fabids</taxon>
        <taxon>Fabales</taxon>
        <taxon>Fabaceae</taxon>
        <taxon>Papilionoideae</taxon>
        <taxon>50 kb inversion clade</taxon>
        <taxon>NPAAA clade</taxon>
        <taxon>indigoferoid/millettioid clade</taxon>
        <taxon>Phaseoleae</taxon>
        <taxon>Mucuna</taxon>
    </lineage>
</organism>
<comment type="caution">
    <text evidence="1">The sequence shown here is derived from an EMBL/GenBank/DDBJ whole genome shotgun (WGS) entry which is preliminary data.</text>
</comment>
<protein>
    <recommendedName>
        <fullName evidence="3">HAT C-terminal dimerisation domain-containing protein</fullName>
    </recommendedName>
</protein>
<accession>A0A371G3S6</accession>
<dbReference type="AlphaFoldDB" id="A0A371G3S6"/>
<dbReference type="Proteomes" id="UP000257109">
    <property type="component" value="Unassembled WGS sequence"/>
</dbReference>
<evidence type="ECO:0008006" key="3">
    <source>
        <dbReference type="Google" id="ProtNLM"/>
    </source>
</evidence>
<evidence type="ECO:0000313" key="2">
    <source>
        <dbReference type="Proteomes" id="UP000257109"/>
    </source>
</evidence>
<proteinExistence type="predicted"/>
<reference evidence="1" key="1">
    <citation type="submission" date="2018-05" db="EMBL/GenBank/DDBJ databases">
        <title>Draft genome of Mucuna pruriens seed.</title>
        <authorList>
            <person name="Nnadi N.E."/>
            <person name="Vos R."/>
            <person name="Hasami M.H."/>
            <person name="Devisetty U.K."/>
            <person name="Aguiy J.C."/>
        </authorList>
    </citation>
    <scope>NUCLEOTIDE SEQUENCE [LARGE SCALE GENOMIC DNA]</scope>
    <source>
        <strain evidence="1">JCA_2017</strain>
    </source>
</reference>
<dbReference type="EMBL" id="QJKJ01006845">
    <property type="protein sequence ID" value="RDX85225.1"/>
    <property type="molecule type" value="Genomic_DNA"/>
</dbReference>
<sequence length="165" mass="18796">MSTTSNLLNVIEKYAHGDPKLSRMGILWMWSTKFAKVGCPCFEPHCSASSCEQDWSLVEHIHLKKRNRLEHHKLNDIVFVQESPPFLTNEELDASHNDLANMTIQPISTGIDVDQLNLDEDEDKDAQDNENMNINKNNVEGTTIRKTSKFFDEEGVPNFGTTFTL</sequence>
<evidence type="ECO:0000313" key="1">
    <source>
        <dbReference type="EMBL" id="RDX85225.1"/>
    </source>
</evidence>
<feature type="non-terminal residue" evidence="1">
    <location>
        <position position="165"/>
    </location>
</feature>
<keyword evidence="2" id="KW-1185">Reference proteome</keyword>
<dbReference type="OrthoDB" id="1414908at2759"/>
<gene>
    <name evidence="1" type="ORF">CR513_33619</name>
</gene>